<evidence type="ECO:0000313" key="3">
    <source>
        <dbReference type="Proteomes" id="UP000596742"/>
    </source>
</evidence>
<dbReference type="PANTHER" id="PTHR45710:SF26">
    <property type="entry name" value="RH26557P"/>
    <property type="match status" value="1"/>
</dbReference>
<dbReference type="InterPro" id="IPR016186">
    <property type="entry name" value="C-type_lectin-like/link_sf"/>
</dbReference>
<organism evidence="2 3">
    <name type="scientific">Mytilus galloprovincialis</name>
    <name type="common">Mediterranean mussel</name>
    <dbReference type="NCBI Taxonomy" id="29158"/>
    <lineage>
        <taxon>Eukaryota</taxon>
        <taxon>Metazoa</taxon>
        <taxon>Spiralia</taxon>
        <taxon>Lophotrochozoa</taxon>
        <taxon>Mollusca</taxon>
        <taxon>Bivalvia</taxon>
        <taxon>Autobranchia</taxon>
        <taxon>Pteriomorphia</taxon>
        <taxon>Mytilida</taxon>
        <taxon>Mytiloidea</taxon>
        <taxon>Mytilidae</taxon>
        <taxon>Mytilinae</taxon>
        <taxon>Mytilus</taxon>
    </lineage>
</organism>
<comment type="caution">
    <text evidence="2">The sequence shown here is derived from an EMBL/GenBank/DDBJ whole genome shotgun (WGS) entry which is preliminary data.</text>
</comment>
<evidence type="ECO:0000259" key="1">
    <source>
        <dbReference type="PROSITE" id="PS50041"/>
    </source>
</evidence>
<evidence type="ECO:0000313" key="2">
    <source>
        <dbReference type="EMBL" id="VDI24211.1"/>
    </source>
</evidence>
<dbReference type="Pfam" id="PF00059">
    <property type="entry name" value="Lectin_C"/>
    <property type="match status" value="1"/>
</dbReference>
<keyword evidence="3" id="KW-1185">Reference proteome</keyword>
<dbReference type="PANTHER" id="PTHR45710">
    <property type="entry name" value="C-TYPE LECTIN DOMAIN-CONTAINING PROTEIN 180"/>
    <property type="match status" value="1"/>
</dbReference>
<gene>
    <name evidence="2" type="ORF">MGAL_10B033190</name>
</gene>
<dbReference type="SUPFAM" id="SSF56436">
    <property type="entry name" value="C-type lectin-like"/>
    <property type="match status" value="1"/>
</dbReference>
<reference evidence="2" key="1">
    <citation type="submission" date="2018-11" db="EMBL/GenBank/DDBJ databases">
        <authorList>
            <person name="Alioto T."/>
            <person name="Alioto T."/>
        </authorList>
    </citation>
    <scope>NUCLEOTIDE SEQUENCE</scope>
</reference>
<protein>
    <recommendedName>
        <fullName evidence="1">C-type lectin domain-containing protein</fullName>
    </recommendedName>
</protein>
<feature type="domain" description="C-type lectin" evidence="1">
    <location>
        <begin position="38"/>
        <end position="155"/>
    </location>
</feature>
<dbReference type="Gene3D" id="3.10.100.10">
    <property type="entry name" value="Mannose-Binding Protein A, subunit A"/>
    <property type="match status" value="1"/>
</dbReference>
<dbReference type="AlphaFoldDB" id="A0A8B6DUC8"/>
<accession>A0A8B6DUC8</accession>
<dbReference type="EMBL" id="UYJE01004007">
    <property type="protein sequence ID" value="VDI24211.1"/>
    <property type="molecule type" value="Genomic_DNA"/>
</dbReference>
<name>A0A8B6DUC8_MYTGA</name>
<dbReference type="SMART" id="SM00034">
    <property type="entry name" value="CLECT"/>
    <property type="match status" value="1"/>
</dbReference>
<dbReference type="InterPro" id="IPR050828">
    <property type="entry name" value="C-type_lectin/matrix_domain"/>
</dbReference>
<dbReference type="OrthoDB" id="6091698at2759"/>
<dbReference type="PROSITE" id="PS50041">
    <property type="entry name" value="C_TYPE_LECTIN_2"/>
    <property type="match status" value="1"/>
</dbReference>
<dbReference type="Proteomes" id="UP000596742">
    <property type="component" value="Unassembled WGS sequence"/>
</dbReference>
<proteinExistence type="predicted"/>
<sequence length="158" mass="18497">MVNIVNNDEVDVPMQAEFEIYNAFKDGCSDKGYYYDLPSDTCLKMFVDSHGKTWEDARNHCQRDGGDLISMTTMAKWNFVTHFTSCMSNLWIGLKEERWVTDEIFEYLFNVTVQLNRYDHDFQNDPDQSCGTFIPNVGVYDESCNVRERQSYMCEILV</sequence>
<dbReference type="InterPro" id="IPR001304">
    <property type="entry name" value="C-type_lectin-like"/>
</dbReference>
<dbReference type="InterPro" id="IPR016187">
    <property type="entry name" value="CTDL_fold"/>
</dbReference>